<accession>A0AAV7QHC7</accession>
<keyword evidence="3" id="KW-1185">Reference proteome</keyword>
<reference evidence="2" key="1">
    <citation type="journal article" date="2022" name="bioRxiv">
        <title>Sequencing and chromosome-scale assembly of the giantPleurodeles waltlgenome.</title>
        <authorList>
            <person name="Brown T."/>
            <person name="Elewa A."/>
            <person name="Iarovenko S."/>
            <person name="Subramanian E."/>
            <person name="Araus A.J."/>
            <person name="Petzold A."/>
            <person name="Susuki M."/>
            <person name="Suzuki K.-i.T."/>
            <person name="Hayashi T."/>
            <person name="Toyoda A."/>
            <person name="Oliveira C."/>
            <person name="Osipova E."/>
            <person name="Leigh N.D."/>
            <person name="Simon A."/>
            <person name="Yun M.H."/>
        </authorList>
    </citation>
    <scope>NUCLEOTIDE SEQUENCE</scope>
    <source>
        <strain evidence="2">20211129_DDA</strain>
        <tissue evidence="2">Liver</tissue>
    </source>
</reference>
<gene>
    <name evidence="2" type="ORF">NDU88_006347</name>
</gene>
<proteinExistence type="predicted"/>
<feature type="compositionally biased region" description="Basic and acidic residues" evidence="1">
    <location>
        <begin position="78"/>
        <end position="90"/>
    </location>
</feature>
<dbReference type="AlphaFoldDB" id="A0AAV7QHC7"/>
<comment type="caution">
    <text evidence="2">The sequence shown here is derived from an EMBL/GenBank/DDBJ whole genome shotgun (WGS) entry which is preliminary data.</text>
</comment>
<sequence length="90" mass="10223">MQSADEMRLTAWPTGCGKAETACDWWKTVSHRAGCLADLPRERSLGCKECGAEMRGRLNQRYGRGVAREGPPEWQTGSRRERTPQRWATE</sequence>
<dbReference type="Proteomes" id="UP001066276">
    <property type="component" value="Chromosome 6"/>
</dbReference>
<name>A0AAV7QHC7_PLEWA</name>
<evidence type="ECO:0000256" key="1">
    <source>
        <dbReference type="SAM" id="MobiDB-lite"/>
    </source>
</evidence>
<evidence type="ECO:0000313" key="3">
    <source>
        <dbReference type="Proteomes" id="UP001066276"/>
    </source>
</evidence>
<feature type="region of interest" description="Disordered" evidence="1">
    <location>
        <begin position="61"/>
        <end position="90"/>
    </location>
</feature>
<dbReference type="EMBL" id="JANPWB010000010">
    <property type="protein sequence ID" value="KAJ1139986.1"/>
    <property type="molecule type" value="Genomic_DNA"/>
</dbReference>
<protein>
    <submittedName>
        <fullName evidence="2">Uncharacterized protein</fullName>
    </submittedName>
</protein>
<evidence type="ECO:0000313" key="2">
    <source>
        <dbReference type="EMBL" id="KAJ1139986.1"/>
    </source>
</evidence>
<organism evidence="2 3">
    <name type="scientific">Pleurodeles waltl</name>
    <name type="common">Iberian ribbed newt</name>
    <dbReference type="NCBI Taxonomy" id="8319"/>
    <lineage>
        <taxon>Eukaryota</taxon>
        <taxon>Metazoa</taxon>
        <taxon>Chordata</taxon>
        <taxon>Craniata</taxon>
        <taxon>Vertebrata</taxon>
        <taxon>Euteleostomi</taxon>
        <taxon>Amphibia</taxon>
        <taxon>Batrachia</taxon>
        <taxon>Caudata</taxon>
        <taxon>Salamandroidea</taxon>
        <taxon>Salamandridae</taxon>
        <taxon>Pleurodelinae</taxon>
        <taxon>Pleurodeles</taxon>
    </lineage>
</organism>